<dbReference type="VEuPathDB" id="PlasmoDB:PGAL8A_00320400"/>
<keyword evidence="2" id="KW-1133">Transmembrane helix</keyword>
<feature type="coiled-coil region" evidence="1">
    <location>
        <begin position="403"/>
        <end position="433"/>
    </location>
</feature>
<keyword evidence="2" id="KW-0472">Membrane</keyword>
<sequence>MNVFCLAKVNIFRFTIILYPVLFWLLLWCRGCTCSYSIASSSLTESDQIKYSCEGDLIPNSEERNELDTNEQEALISEENDTTNFIEKGEEYNEGIINILSKTKNENCDDVEELKIDESKLIGNASRQLESKDPEKCEKPNFNNLLTSGFYTDISIGNNTTMKCLRSIYSYVTNTTMERANNFRIIYTKFANSFLKLPFKGEGGNLYDIIKNKNNSPYIIKGHNIELYIKMLKKKCANTKNIFHMEKDNIAKAENMMENFNLFIHNYLTDLSETTETITKVSEFYENFMLDDRKFNFSFFNDLLGINKLSKVIFFLSSISYGKLDDLKMDKEVLESLNSHMKTMDIIINNAKKEYNLTEKIFFRIFKMKKKFKMRKIMNFLRWYFINYENKYESRKDELLLLFENDREELEIKKNLMEALQNNQENLKMFKRKLCLEEIKKTKRFSFRKYKDENKTNFKNLRNWNNAAPLLEKLISINKVVEFLLVFQDILSKLYLNISRLQNTKSEDDERIIYENITTIFNLYHKQRSTLKFYTQWFLLIYKIKEKLKELDELYLENKFILDMIKHCVDECNYIAFNKNRLNEKECRQRSQIIYHSLSFILTRLINNNGIFIKYLA</sequence>
<dbReference type="Proteomes" id="UP000220797">
    <property type="component" value="Unassembled WGS sequence"/>
</dbReference>
<reference evidence="3" key="1">
    <citation type="submission" date="2015-04" db="EMBL/GenBank/DDBJ databases">
        <authorList>
            <consortium name="Pathogen Informatics"/>
        </authorList>
    </citation>
    <scope>NUCLEOTIDE SEQUENCE [LARGE SCALE GENOMIC DNA]</scope>
    <source>
        <strain evidence="3">8A</strain>
    </source>
</reference>
<organism evidence="3 4">
    <name type="scientific">Plasmodium gallinaceum</name>
    <dbReference type="NCBI Taxonomy" id="5849"/>
    <lineage>
        <taxon>Eukaryota</taxon>
        <taxon>Sar</taxon>
        <taxon>Alveolata</taxon>
        <taxon>Apicomplexa</taxon>
        <taxon>Aconoidasida</taxon>
        <taxon>Haemosporida</taxon>
        <taxon>Plasmodiidae</taxon>
        <taxon>Plasmodium</taxon>
        <taxon>Plasmodium (Haemamoeba)</taxon>
    </lineage>
</organism>
<dbReference type="OrthoDB" id="10592091at2759"/>
<dbReference type="EMBL" id="CVMV01000045">
    <property type="protein sequence ID" value="CRG95991.1"/>
    <property type="molecule type" value="Genomic_DNA"/>
</dbReference>
<feature type="transmembrane region" description="Helical" evidence="2">
    <location>
        <begin position="12"/>
        <end position="28"/>
    </location>
</feature>
<dbReference type="GeneID" id="39731737"/>
<name>A0A1J1GU54_PLAGA</name>
<accession>A0A1J1GU54</accession>
<comment type="caution">
    <text evidence="3">The sequence shown here is derived from an EMBL/GenBank/DDBJ whole genome shotgun (WGS) entry which is preliminary data.</text>
</comment>
<proteinExistence type="predicted"/>
<evidence type="ECO:0000313" key="3">
    <source>
        <dbReference type="EMBL" id="CRG95991.1"/>
    </source>
</evidence>
<evidence type="ECO:0000313" key="4">
    <source>
        <dbReference type="Proteomes" id="UP000220797"/>
    </source>
</evidence>
<evidence type="ECO:0000256" key="2">
    <source>
        <dbReference type="SAM" id="Phobius"/>
    </source>
</evidence>
<gene>
    <name evidence="3" type="ORF">PGAL8A_00320400</name>
</gene>
<dbReference type="AlphaFoldDB" id="A0A1J1GU54"/>
<keyword evidence="4" id="KW-1185">Reference proteome</keyword>
<protein>
    <submittedName>
        <fullName evidence="3">Fam-f protein</fullName>
    </submittedName>
</protein>
<dbReference type="RefSeq" id="XP_028528799.1">
    <property type="nucleotide sequence ID" value="XM_028672226.1"/>
</dbReference>
<keyword evidence="1" id="KW-0175">Coiled coil</keyword>
<keyword evidence="2" id="KW-0812">Transmembrane</keyword>
<evidence type="ECO:0000256" key="1">
    <source>
        <dbReference type="SAM" id="Coils"/>
    </source>
</evidence>
<dbReference type="OMA" id="GHNIELY"/>